<reference evidence="1" key="1">
    <citation type="submission" date="2020-05" db="EMBL/GenBank/DDBJ databases">
        <title>Large-scale comparative analyses of tick genomes elucidate their genetic diversity and vector capacities.</title>
        <authorList>
            <person name="Jia N."/>
            <person name="Wang J."/>
            <person name="Shi W."/>
            <person name="Du L."/>
            <person name="Sun Y."/>
            <person name="Zhan W."/>
            <person name="Jiang J."/>
            <person name="Wang Q."/>
            <person name="Zhang B."/>
            <person name="Ji P."/>
            <person name="Sakyi L.B."/>
            <person name="Cui X."/>
            <person name="Yuan T."/>
            <person name="Jiang B."/>
            <person name="Yang W."/>
            <person name="Lam T.T.-Y."/>
            <person name="Chang Q."/>
            <person name="Ding S."/>
            <person name="Wang X."/>
            <person name="Zhu J."/>
            <person name="Ruan X."/>
            <person name="Zhao L."/>
            <person name="Wei J."/>
            <person name="Que T."/>
            <person name="Du C."/>
            <person name="Cheng J."/>
            <person name="Dai P."/>
            <person name="Han X."/>
            <person name="Huang E."/>
            <person name="Gao Y."/>
            <person name="Liu J."/>
            <person name="Shao H."/>
            <person name="Ye R."/>
            <person name="Li L."/>
            <person name="Wei W."/>
            <person name="Wang X."/>
            <person name="Wang C."/>
            <person name="Yang T."/>
            <person name="Huo Q."/>
            <person name="Li W."/>
            <person name="Guo W."/>
            <person name="Chen H."/>
            <person name="Zhou L."/>
            <person name="Ni X."/>
            <person name="Tian J."/>
            <person name="Zhou Y."/>
            <person name="Sheng Y."/>
            <person name="Liu T."/>
            <person name="Pan Y."/>
            <person name="Xia L."/>
            <person name="Li J."/>
            <person name="Zhao F."/>
            <person name="Cao W."/>
        </authorList>
    </citation>
    <scope>NUCLEOTIDE SEQUENCE</scope>
    <source>
        <strain evidence="1">Hyas-2018</strain>
    </source>
</reference>
<sequence>MDEEAVKIVNFTNGDSVEFNEPGLDSILLADHVKDLPVVVVSVAGEFRQGKSFLLNFFLRYLKNKGRPNWMGDKSTPLRGFEWRAGRERHTTGILLWKEAFVMTNSRGEKVAVLLMDTQGTFDRKSTQRESSTIFSLSVLTSSVQIYNIMRNIGENHLQHLQFFAEYGRLAQQGTGTPFQKLLFLVRDWPKSFGDGYGAEGGRELLKECLEITKEQKDDQRFLREWIRSSFSKIGCFLMPAPGDKELEENFSRIFKEEKQVIEKERAKEALRQKERLEAQRKEELSQLERAREKAEAAAKEARMEAEIRAMNAREEVLKKELDMQRQKMKEQWEAMQAKLAEKKEEKEHDYNMLTGLLMIPAAAVASVVCPDQVPSMARKIEKSFGLPG</sequence>
<keyword evidence="2" id="KW-1185">Reference proteome</keyword>
<gene>
    <name evidence="1" type="ORF">HPB50_001737</name>
</gene>
<comment type="caution">
    <text evidence="1">The sequence shown here is derived from an EMBL/GenBank/DDBJ whole genome shotgun (WGS) entry which is preliminary data.</text>
</comment>
<name>A0ACB7RSK5_HYAAI</name>
<organism evidence="1 2">
    <name type="scientific">Hyalomma asiaticum</name>
    <name type="common">Tick</name>
    <dbReference type="NCBI Taxonomy" id="266040"/>
    <lineage>
        <taxon>Eukaryota</taxon>
        <taxon>Metazoa</taxon>
        <taxon>Ecdysozoa</taxon>
        <taxon>Arthropoda</taxon>
        <taxon>Chelicerata</taxon>
        <taxon>Arachnida</taxon>
        <taxon>Acari</taxon>
        <taxon>Parasitiformes</taxon>
        <taxon>Ixodida</taxon>
        <taxon>Ixodoidea</taxon>
        <taxon>Ixodidae</taxon>
        <taxon>Hyalomminae</taxon>
        <taxon>Hyalomma</taxon>
    </lineage>
</organism>
<accession>A0ACB7RSK5</accession>
<dbReference type="Proteomes" id="UP000821845">
    <property type="component" value="Chromosome 8"/>
</dbReference>
<evidence type="ECO:0000313" key="2">
    <source>
        <dbReference type="Proteomes" id="UP000821845"/>
    </source>
</evidence>
<evidence type="ECO:0000313" key="1">
    <source>
        <dbReference type="EMBL" id="KAH6923484.1"/>
    </source>
</evidence>
<protein>
    <submittedName>
        <fullName evidence="1">Uncharacterized protein</fullName>
    </submittedName>
</protein>
<dbReference type="EMBL" id="CM023488">
    <property type="protein sequence ID" value="KAH6923484.1"/>
    <property type="molecule type" value="Genomic_DNA"/>
</dbReference>
<proteinExistence type="predicted"/>